<dbReference type="GO" id="GO:0050568">
    <property type="term" value="F:protein-glutamine glutaminase activity"/>
    <property type="evidence" value="ECO:0007669"/>
    <property type="project" value="UniProtKB-UniRule"/>
</dbReference>
<gene>
    <name evidence="4" type="primary">cheB</name>
    <name evidence="9" type="ORF">E4634_03210</name>
</gene>
<dbReference type="NCBIfam" id="NF001965">
    <property type="entry name" value="PRK00742.1"/>
    <property type="match status" value="1"/>
</dbReference>
<evidence type="ECO:0000259" key="7">
    <source>
        <dbReference type="PROSITE" id="PS50110"/>
    </source>
</evidence>
<dbReference type="AlphaFoldDB" id="A0A4Z0M7U1"/>
<comment type="domain">
    <text evidence="4">Contains a C-terminal catalytic domain, and an N-terminal region which modulates catalytic activity.</text>
</comment>
<dbReference type="RefSeq" id="WP_135441171.1">
    <property type="nucleotide sequence ID" value="NZ_SRLE01000003.1"/>
</dbReference>
<dbReference type="SMART" id="SM00448">
    <property type="entry name" value="REC"/>
    <property type="match status" value="1"/>
</dbReference>
<dbReference type="SUPFAM" id="SSF52738">
    <property type="entry name" value="Methylesterase CheB, C-terminal domain"/>
    <property type="match status" value="1"/>
</dbReference>
<keyword evidence="1 4" id="KW-0145">Chemotaxis</keyword>
<evidence type="ECO:0000256" key="5">
    <source>
        <dbReference type="PROSITE-ProRule" id="PRU00050"/>
    </source>
</evidence>
<evidence type="ECO:0000256" key="2">
    <source>
        <dbReference type="ARBA" id="ARBA00022801"/>
    </source>
</evidence>
<comment type="similarity">
    <text evidence="4">Belongs to the CheB family.</text>
</comment>
<feature type="modified residue" description="4-aspartylphosphate" evidence="4 6">
    <location>
        <position position="61"/>
    </location>
</feature>
<dbReference type="Gene3D" id="3.40.50.180">
    <property type="entry name" value="Methylesterase CheB, C-terminal domain"/>
    <property type="match status" value="1"/>
</dbReference>
<dbReference type="Pfam" id="PF01339">
    <property type="entry name" value="CheB_methylest"/>
    <property type="match status" value="1"/>
</dbReference>
<dbReference type="SUPFAM" id="SSF52172">
    <property type="entry name" value="CheY-like"/>
    <property type="match status" value="1"/>
</dbReference>
<organism evidence="9 10">
    <name type="scientific">Mangrovimicrobium sediminis</name>
    <dbReference type="NCBI Taxonomy" id="2562682"/>
    <lineage>
        <taxon>Bacteria</taxon>
        <taxon>Pseudomonadati</taxon>
        <taxon>Pseudomonadota</taxon>
        <taxon>Gammaproteobacteria</taxon>
        <taxon>Cellvibrionales</taxon>
        <taxon>Halieaceae</taxon>
        <taxon>Mangrovimicrobium</taxon>
    </lineage>
</organism>
<name>A0A4Z0M7U1_9GAMM</name>
<dbReference type="GO" id="GO:0005737">
    <property type="term" value="C:cytoplasm"/>
    <property type="evidence" value="ECO:0007669"/>
    <property type="project" value="UniProtKB-SubCell"/>
</dbReference>
<dbReference type="EMBL" id="SRLE01000003">
    <property type="protein sequence ID" value="TGD75468.1"/>
    <property type="molecule type" value="Genomic_DNA"/>
</dbReference>
<accession>A0A4Z0M7U1</accession>
<comment type="function">
    <text evidence="4">Involved in chemotaxis. Part of a chemotaxis signal transduction system that modulates chemotaxis in response to various stimuli. Catalyzes the demethylation of specific methylglutamate residues introduced into the chemoreceptors (methyl-accepting chemotaxis proteins or MCP) by CheR. Also mediates the irreversible deamidation of specific glutamine residues to glutamic acid.</text>
</comment>
<feature type="domain" description="CheB-type methylesterase" evidence="8">
    <location>
        <begin position="173"/>
        <end position="364"/>
    </location>
</feature>
<dbReference type="CDD" id="cd17541">
    <property type="entry name" value="REC_CheB-like"/>
    <property type="match status" value="1"/>
</dbReference>
<comment type="catalytic activity">
    <reaction evidence="3 4">
        <text>[protein]-L-glutamate 5-O-methyl ester + H2O = L-glutamyl-[protein] + methanol + H(+)</text>
        <dbReference type="Rhea" id="RHEA:23236"/>
        <dbReference type="Rhea" id="RHEA-COMP:10208"/>
        <dbReference type="Rhea" id="RHEA-COMP:10311"/>
        <dbReference type="ChEBI" id="CHEBI:15377"/>
        <dbReference type="ChEBI" id="CHEBI:15378"/>
        <dbReference type="ChEBI" id="CHEBI:17790"/>
        <dbReference type="ChEBI" id="CHEBI:29973"/>
        <dbReference type="ChEBI" id="CHEBI:82795"/>
        <dbReference type="EC" id="3.1.1.61"/>
    </reaction>
</comment>
<keyword evidence="2 4" id="KW-0378">Hydrolase</keyword>
<evidence type="ECO:0000256" key="4">
    <source>
        <dbReference type="HAMAP-Rule" id="MF_00099"/>
    </source>
</evidence>
<dbReference type="CDD" id="cd16432">
    <property type="entry name" value="CheB_Rec"/>
    <property type="match status" value="1"/>
</dbReference>
<dbReference type="GO" id="GO:0006935">
    <property type="term" value="P:chemotaxis"/>
    <property type="evidence" value="ECO:0007669"/>
    <property type="project" value="UniProtKB-UniRule"/>
</dbReference>
<evidence type="ECO:0000313" key="10">
    <source>
        <dbReference type="Proteomes" id="UP000298050"/>
    </source>
</evidence>
<dbReference type="Proteomes" id="UP000298050">
    <property type="component" value="Unassembled WGS sequence"/>
</dbReference>
<dbReference type="HAMAP" id="MF_00099">
    <property type="entry name" value="CheB_chemtxs"/>
    <property type="match status" value="1"/>
</dbReference>
<keyword evidence="4" id="KW-0963">Cytoplasm</keyword>
<comment type="catalytic activity">
    <reaction evidence="4">
        <text>L-glutaminyl-[protein] + H2O = L-glutamyl-[protein] + NH4(+)</text>
        <dbReference type="Rhea" id="RHEA:16441"/>
        <dbReference type="Rhea" id="RHEA-COMP:10207"/>
        <dbReference type="Rhea" id="RHEA-COMP:10208"/>
        <dbReference type="ChEBI" id="CHEBI:15377"/>
        <dbReference type="ChEBI" id="CHEBI:28938"/>
        <dbReference type="ChEBI" id="CHEBI:29973"/>
        <dbReference type="ChEBI" id="CHEBI:30011"/>
        <dbReference type="EC" id="3.5.1.44"/>
    </reaction>
</comment>
<dbReference type="PROSITE" id="PS50110">
    <property type="entry name" value="RESPONSE_REGULATORY"/>
    <property type="match status" value="1"/>
</dbReference>
<dbReference type="InterPro" id="IPR035909">
    <property type="entry name" value="CheB_C"/>
</dbReference>
<protein>
    <recommendedName>
        <fullName evidence="4">Protein-glutamate methylesterase/protein-glutamine glutaminase</fullName>
        <ecNumber evidence="4">3.1.1.61</ecNumber>
        <ecNumber evidence="4">3.5.1.44</ecNumber>
    </recommendedName>
</protein>
<evidence type="ECO:0000256" key="1">
    <source>
        <dbReference type="ARBA" id="ARBA00022500"/>
    </source>
</evidence>
<dbReference type="InterPro" id="IPR008248">
    <property type="entry name" value="CheB-like"/>
</dbReference>
<comment type="caution">
    <text evidence="9">The sequence shown here is derived from an EMBL/GenBank/DDBJ whole genome shotgun (WGS) entry which is preliminary data.</text>
</comment>
<keyword evidence="4 6" id="KW-0597">Phosphoprotein</keyword>
<dbReference type="GO" id="GO:0000156">
    <property type="term" value="F:phosphorelay response regulator activity"/>
    <property type="evidence" value="ECO:0007669"/>
    <property type="project" value="InterPro"/>
</dbReference>
<feature type="active site" evidence="4 5">
    <location>
        <position position="308"/>
    </location>
</feature>
<dbReference type="InterPro" id="IPR000673">
    <property type="entry name" value="Sig_transdc_resp-reg_Me-estase"/>
</dbReference>
<dbReference type="InterPro" id="IPR011006">
    <property type="entry name" value="CheY-like_superfamily"/>
</dbReference>
<dbReference type="GO" id="GO:0008984">
    <property type="term" value="F:protein-glutamate methylesterase activity"/>
    <property type="evidence" value="ECO:0007669"/>
    <property type="project" value="UniProtKB-UniRule"/>
</dbReference>
<feature type="active site" evidence="4 5">
    <location>
        <position position="185"/>
    </location>
</feature>
<dbReference type="OrthoDB" id="9793421at2"/>
<sequence>MELKSLKTLKVLVVDDSLLYRDVVGHVVNDIGGAVVVGKAINGKQALEMIESLQPDVVTLDVEMPVMDGIAALGEMRKRFPKVQVLMVSSLTKAGAAVTVDALRKGAMDFICKPDTGSIGENQKVLVQQLGEKLRPLLHRHQVRAAAAERPQTAARAQTASKIAVPTRVLKAPSARIQLVAIGTSTGGPNALSEVLGKLPANLRVPVVVVQHMPELFTAELAKSLNRNCALEISEAVDGEPLQAGHVYIAPGGKQMKLRDKGGQGQVVITDDPAEHFCKPAVNYLFRSVAQVYKQNALGVILTGMGSDGADGLAAMKQAGATSLAQDEETSVVFGMPKEAISKGVVDAVLPLQKVAPKILELVN</sequence>
<dbReference type="Gene3D" id="3.40.50.2300">
    <property type="match status" value="1"/>
</dbReference>
<dbReference type="EC" id="3.1.1.61" evidence="4"/>
<dbReference type="Pfam" id="PF00072">
    <property type="entry name" value="Response_reg"/>
    <property type="match status" value="1"/>
</dbReference>
<dbReference type="EC" id="3.5.1.44" evidence="4"/>
<feature type="active site" evidence="4 5">
    <location>
        <position position="212"/>
    </location>
</feature>
<dbReference type="PANTHER" id="PTHR42872:SF3">
    <property type="entry name" value="PROTEIN-GLUTAMATE METHYLESTERASE_PROTEIN-GLUTAMINE GLUTAMINASE 1"/>
    <property type="match status" value="1"/>
</dbReference>
<dbReference type="InterPro" id="IPR001789">
    <property type="entry name" value="Sig_transdc_resp-reg_receiver"/>
</dbReference>
<dbReference type="PIRSF" id="PIRSF000876">
    <property type="entry name" value="RR_chemtxs_CheB"/>
    <property type="match status" value="1"/>
</dbReference>
<dbReference type="PANTHER" id="PTHR42872">
    <property type="entry name" value="PROTEIN-GLUTAMATE METHYLESTERASE/PROTEIN-GLUTAMINE GLUTAMINASE"/>
    <property type="match status" value="1"/>
</dbReference>
<evidence type="ECO:0000256" key="3">
    <source>
        <dbReference type="ARBA" id="ARBA00048267"/>
    </source>
</evidence>
<keyword evidence="10" id="KW-1185">Reference proteome</keyword>
<dbReference type="PROSITE" id="PS50122">
    <property type="entry name" value="CHEB"/>
    <property type="match status" value="1"/>
</dbReference>
<feature type="domain" description="Response regulatory" evidence="7">
    <location>
        <begin position="10"/>
        <end position="128"/>
    </location>
</feature>
<comment type="subcellular location">
    <subcellularLocation>
        <location evidence="4">Cytoplasm</location>
    </subcellularLocation>
</comment>
<evidence type="ECO:0000256" key="6">
    <source>
        <dbReference type="PROSITE-ProRule" id="PRU00169"/>
    </source>
</evidence>
<evidence type="ECO:0000313" key="9">
    <source>
        <dbReference type="EMBL" id="TGD75468.1"/>
    </source>
</evidence>
<reference evidence="9 10" key="1">
    <citation type="submission" date="2019-04" db="EMBL/GenBank/DDBJ databases">
        <title>Taxonomy of novel Haliea sp. from mangrove soil of West Coast of India.</title>
        <authorList>
            <person name="Verma A."/>
            <person name="Kumar P."/>
            <person name="Krishnamurthi S."/>
        </authorList>
    </citation>
    <scope>NUCLEOTIDE SEQUENCE [LARGE SCALE GENOMIC DNA]</scope>
    <source>
        <strain evidence="9 10">SAOS-164</strain>
    </source>
</reference>
<evidence type="ECO:0000259" key="8">
    <source>
        <dbReference type="PROSITE" id="PS50122"/>
    </source>
</evidence>
<comment type="PTM">
    <text evidence="4">Phosphorylated by CheA. Phosphorylation of the N-terminal regulatory domain activates the methylesterase activity.</text>
</comment>
<proteinExistence type="inferred from homology"/>